<evidence type="ECO:0000313" key="2">
    <source>
        <dbReference type="Proteomes" id="UP000286100"/>
    </source>
</evidence>
<gene>
    <name evidence="1" type="ORF">D3876_01095</name>
</gene>
<reference evidence="1 2" key="1">
    <citation type="submission" date="2018-09" db="EMBL/GenBank/DDBJ databases">
        <authorList>
            <person name="Zhu H."/>
        </authorList>
    </citation>
    <scope>NUCLEOTIDE SEQUENCE [LARGE SCALE GENOMIC DNA]</scope>
    <source>
        <strain evidence="1 2">K2R01-6</strain>
    </source>
</reference>
<dbReference type="AlphaFoldDB" id="A0A418WP64"/>
<dbReference type="RefSeq" id="WP_119759293.1">
    <property type="nucleotide sequence ID" value="NZ_QYUM01000002.1"/>
</dbReference>
<dbReference type="EMBL" id="QYUM01000002">
    <property type="protein sequence ID" value="RJF93013.1"/>
    <property type="molecule type" value="Genomic_DNA"/>
</dbReference>
<proteinExistence type="predicted"/>
<organism evidence="1 2">
    <name type="scientific">Sphingomonas cavernae</name>
    <dbReference type="NCBI Taxonomy" id="2320861"/>
    <lineage>
        <taxon>Bacteria</taxon>
        <taxon>Pseudomonadati</taxon>
        <taxon>Pseudomonadota</taxon>
        <taxon>Alphaproteobacteria</taxon>
        <taxon>Sphingomonadales</taxon>
        <taxon>Sphingomonadaceae</taxon>
        <taxon>Sphingomonas</taxon>
    </lineage>
</organism>
<evidence type="ECO:0000313" key="1">
    <source>
        <dbReference type="EMBL" id="RJF93013.1"/>
    </source>
</evidence>
<keyword evidence="2" id="KW-1185">Reference proteome</keyword>
<name>A0A418WP64_9SPHN</name>
<accession>A0A418WP64</accession>
<protein>
    <submittedName>
        <fullName evidence="1">Uncharacterized protein</fullName>
    </submittedName>
</protein>
<dbReference type="Proteomes" id="UP000286100">
    <property type="component" value="Unassembled WGS sequence"/>
</dbReference>
<sequence length="159" mass="16927">MSTEPEAAPDPRVEAIAGHITAGIYSAPLAQATARQRTLALSVADKIVAAEQPPKAVWIGYDPSSEAAVEGIREAIRNAKGPGKFRNLFLHAPEPASPAAEITRYRNGLIAIQKACANGRICDDVAWFDDITTLHDFIEELLSPSAPAVVADLFEGPRA</sequence>
<comment type="caution">
    <text evidence="1">The sequence shown here is derived from an EMBL/GenBank/DDBJ whole genome shotgun (WGS) entry which is preliminary data.</text>
</comment>
<dbReference type="OrthoDB" id="10016398at2"/>